<dbReference type="InterPro" id="IPR029056">
    <property type="entry name" value="Ribokinase-like"/>
</dbReference>
<keyword evidence="4" id="KW-0418">Kinase</keyword>
<proteinExistence type="inferred from homology"/>
<comment type="caution">
    <text evidence="8">The sequence shown here is derived from an EMBL/GenBank/DDBJ whole genome shotgun (WGS) entry which is preliminary data.</text>
</comment>
<reference evidence="8 9" key="1">
    <citation type="submission" date="2019-06" db="EMBL/GenBank/DDBJ databases">
        <title>Whole genome shotgun sequence of Corynebacterium flavescens NBRC 14136.</title>
        <authorList>
            <person name="Hosoyama A."/>
            <person name="Uohara A."/>
            <person name="Ohji S."/>
            <person name="Ichikawa N."/>
        </authorList>
    </citation>
    <scope>NUCLEOTIDE SEQUENCE [LARGE SCALE GENOMIC DNA]</scope>
    <source>
        <strain evidence="8 9">NBRC 14136</strain>
    </source>
</reference>
<dbReference type="InterPro" id="IPR017583">
    <property type="entry name" value="Tagatose/fructose_Pkinase"/>
</dbReference>
<keyword evidence="5" id="KW-0067">ATP-binding</keyword>
<sequence length="324" mass="33016">MPTMILTLTPNPSIDVTLSLDETLTRGAVHRAAQVTQVAGGKGVNVSHAAFLAGEETTALFPAAESDSFLTLISEAQIPAQAVRIADKVRINTTVTEPDGTTTKINDPGPALSQAEQRSLISSLEGLAAKAEWIVMAGSLPQGVPVDWYSQLTAALRTAAPNARIAVDTSDAPMQALGANLDAAAPHLIKPNGLELGQLTDTDGLALEKAAEEGDFSGVVEAARVVVKRGIDEVLVTLGGAGAVLVTTQGAWKATPPPVTVRSTVGAGDSSLAGYILARKAGKDFTAALAQSVAYGTAAAGLPGTQIPAPETLNIEGTTVSLLS</sequence>
<dbReference type="PROSITE" id="PS00584">
    <property type="entry name" value="PFKB_KINASES_2"/>
    <property type="match status" value="1"/>
</dbReference>
<dbReference type="PANTHER" id="PTHR46566:SF5">
    <property type="entry name" value="1-PHOSPHOFRUCTOKINASE"/>
    <property type="match status" value="1"/>
</dbReference>
<dbReference type="GO" id="GO:0005524">
    <property type="term" value="F:ATP binding"/>
    <property type="evidence" value="ECO:0007669"/>
    <property type="project" value="UniProtKB-KW"/>
</dbReference>
<evidence type="ECO:0000256" key="5">
    <source>
        <dbReference type="ARBA" id="ARBA00022840"/>
    </source>
</evidence>
<dbReference type="Pfam" id="PF00294">
    <property type="entry name" value="PfkB"/>
    <property type="match status" value="1"/>
</dbReference>
<evidence type="ECO:0000259" key="7">
    <source>
        <dbReference type="Pfam" id="PF00294"/>
    </source>
</evidence>
<comment type="similarity">
    <text evidence="1">Belongs to the carbohydrate kinase PfkB family.</text>
</comment>
<evidence type="ECO:0000256" key="2">
    <source>
        <dbReference type="ARBA" id="ARBA00022679"/>
    </source>
</evidence>
<name>A0AB73B5A5_CORFL</name>
<dbReference type="PANTHER" id="PTHR46566">
    <property type="entry name" value="1-PHOSPHOFRUCTOKINASE-RELATED"/>
    <property type="match status" value="1"/>
</dbReference>
<dbReference type="CDD" id="cd01164">
    <property type="entry name" value="FruK_PfkB_like"/>
    <property type="match status" value="1"/>
</dbReference>
<dbReference type="SUPFAM" id="SSF53613">
    <property type="entry name" value="Ribokinase-like"/>
    <property type="match status" value="1"/>
</dbReference>
<keyword evidence="2 6" id="KW-0808">Transferase</keyword>
<dbReference type="AlphaFoldDB" id="A0AB73B5A5"/>
<dbReference type="PIRSF" id="PIRSF000535">
    <property type="entry name" value="1PFK/6PFK/LacC"/>
    <property type="match status" value="1"/>
</dbReference>
<evidence type="ECO:0000256" key="6">
    <source>
        <dbReference type="PIRNR" id="PIRNR000535"/>
    </source>
</evidence>
<keyword evidence="3" id="KW-0547">Nucleotide-binding</keyword>
<organism evidence="8 9">
    <name type="scientific">Corynebacterium flavescens</name>
    <dbReference type="NCBI Taxonomy" id="28028"/>
    <lineage>
        <taxon>Bacteria</taxon>
        <taxon>Bacillati</taxon>
        <taxon>Actinomycetota</taxon>
        <taxon>Actinomycetes</taxon>
        <taxon>Mycobacteriales</taxon>
        <taxon>Corynebacteriaceae</taxon>
        <taxon>Corynebacterium</taxon>
    </lineage>
</organism>
<gene>
    <name evidence="8" type="ORF">CFL01nite_03390</name>
</gene>
<evidence type="ECO:0000256" key="4">
    <source>
        <dbReference type="ARBA" id="ARBA00022777"/>
    </source>
</evidence>
<evidence type="ECO:0000256" key="3">
    <source>
        <dbReference type="ARBA" id="ARBA00022741"/>
    </source>
</evidence>
<evidence type="ECO:0000256" key="1">
    <source>
        <dbReference type="ARBA" id="ARBA00010688"/>
    </source>
</evidence>
<dbReference type="Proteomes" id="UP000315353">
    <property type="component" value="Unassembled WGS sequence"/>
</dbReference>
<evidence type="ECO:0000313" key="8">
    <source>
        <dbReference type="EMBL" id="GEB96844.1"/>
    </source>
</evidence>
<protein>
    <submittedName>
        <fullName evidence="8">1-phosphofructokinase</fullName>
    </submittedName>
</protein>
<dbReference type="EMBL" id="BJNB01000003">
    <property type="protein sequence ID" value="GEB96844.1"/>
    <property type="molecule type" value="Genomic_DNA"/>
</dbReference>
<dbReference type="GO" id="GO:0008443">
    <property type="term" value="F:phosphofructokinase activity"/>
    <property type="evidence" value="ECO:0007669"/>
    <property type="project" value="TreeGrafter"/>
</dbReference>
<dbReference type="GO" id="GO:0005829">
    <property type="term" value="C:cytosol"/>
    <property type="evidence" value="ECO:0007669"/>
    <property type="project" value="TreeGrafter"/>
</dbReference>
<dbReference type="NCBIfam" id="TIGR03168">
    <property type="entry name" value="1-PFK"/>
    <property type="match status" value="1"/>
</dbReference>
<accession>A0AB73B5A5</accession>
<evidence type="ECO:0000313" key="9">
    <source>
        <dbReference type="Proteomes" id="UP000315353"/>
    </source>
</evidence>
<dbReference type="InterPro" id="IPR002173">
    <property type="entry name" value="Carboh/pur_kinase_PfkB_CS"/>
</dbReference>
<dbReference type="InterPro" id="IPR011611">
    <property type="entry name" value="PfkB_dom"/>
</dbReference>
<dbReference type="Gene3D" id="3.40.1190.20">
    <property type="match status" value="1"/>
</dbReference>
<feature type="domain" description="Carbohydrate kinase PfkB" evidence="7">
    <location>
        <begin position="23"/>
        <end position="311"/>
    </location>
</feature>